<comment type="caution">
    <text evidence="2">The sequence shown here is derived from an EMBL/GenBank/DDBJ whole genome shotgun (WGS) entry which is preliminary data.</text>
</comment>
<protein>
    <submittedName>
        <fullName evidence="2">Uncharacterized protein</fullName>
    </submittedName>
</protein>
<sequence>GEPIDDEQIRLTPEKKSSNNEELRKEEMPEQQGFIIDQIEIQQNKEEDEDLGTNMNNTTNEGDLSP</sequence>
<reference evidence="2 3" key="1">
    <citation type="journal article" date="2021" name="BMC Genomics">
        <title>Datura genome reveals duplications of psychoactive alkaloid biosynthetic genes and high mutation rate following tissue culture.</title>
        <authorList>
            <person name="Rajewski A."/>
            <person name="Carter-House D."/>
            <person name="Stajich J."/>
            <person name="Litt A."/>
        </authorList>
    </citation>
    <scope>NUCLEOTIDE SEQUENCE [LARGE SCALE GENOMIC DNA]</scope>
    <source>
        <strain evidence="2">AR-01</strain>
    </source>
</reference>
<feature type="compositionally biased region" description="Polar residues" evidence="1">
    <location>
        <begin position="53"/>
        <end position="66"/>
    </location>
</feature>
<proteinExistence type="predicted"/>
<evidence type="ECO:0000313" key="2">
    <source>
        <dbReference type="EMBL" id="MCD7467433.1"/>
    </source>
</evidence>
<feature type="non-terminal residue" evidence="2">
    <location>
        <position position="1"/>
    </location>
</feature>
<keyword evidence="3" id="KW-1185">Reference proteome</keyword>
<feature type="region of interest" description="Disordered" evidence="1">
    <location>
        <begin position="1"/>
        <end position="66"/>
    </location>
</feature>
<organism evidence="2 3">
    <name type="scientific">Datura stramonium</name>
    <name type="common">Jimsonweed</name>
    <name type="synonym">Common thornapple</name>
    <dbReference type="NCBI Taxonomy" id="4076"/>
    <lineage>
        <taxon>Eukaryota</taxon>
        <taxon>Viridiplantae</taxon>
        <taxon>Streptophyta</taxon>
        <taxon>Embryophyta</taxon>
        <taxon>Tracheophyta</taxon>
        <taxon>Spermatophyta</taxon>
        <taxon>Magnoliopsida</taxon>
        <taxon>eudicotyledons</taxon>
        <taxon>Gunneridae</taxon>
        <taxon>Pentapetalae</taxon>
        <taxon>asterids</taxon>
        <taxon>lamiids</taxon>
        <taxon>Solanales</taxon>
        <taxon>Solanaceae</taxon>
        <taxon>Solanoideae</taxon>
        <taxon>Datureae</taxon>
        <taxon>Datura</taxon>
    </lineage>
</organism>
<feature type="compositionally biased region" description="Basic and acidic residues" evidence="1">
    <location>
        <begin position="7"/>
        <end position="28"/>
    </location>
</feature>
<gene>
    <name evidence="2" type="ORF">HAX54_004857</name>
</gene>
<name>A0ABS8T947_DATST</name>
<evidence type="ECO:0000313" key="3">
    <source>
        <dbReference type="Proteomes" id="UP000823775"/>
    </source>
</evidence>
<evidence type="ECO:0000256" key="1">
    <source>
        <dbReference type="SAM" id="MobiDB-lite"/>
    </source>
</evidence>
<dbReference type="Proteomes" id="UP000823775">
    <property type="component" value="Unassembled WGS sequence"/>
</dbReference>
<dbReference type="EMBL" id="JACEIK010001227">
    <property type="protein sequence ID" value="MCD7467433.1"/>
    <property type="molecule type" value="Genomic_DNA"/>
</dbReference>
<accession>A0ABS8T947</accession>
<feature type="non-terminal residue" evidence="2">
    <location>
        <position position="66"/>
    </location>
</feature>